<dbReference type="InterPro" id="IPR011033">
    <property type="entry name" value="PRC_barrel-like_sf"/>
</dbReference>
<evidence type="ECO:0000313" key="3">
    <source>
        <dbReference type="EMBL" id="CEP26241.1"/>
    </source>
</evidence>
<dbReference type="EMBL" id="LM676397">
    <property type="protein sequence ID" value="CEP26241.1"/>
    <property type="molecule type" value="Genomic_DNA"/>
</dbReference>
<protein>
    <submittedName>
        <fullName evidence="3">PRC-barrel</fullName>
    </submittedName>
</protein>
<reference evidence="3" key="1">
    <citation type="submission" date="2014-08" db="EMBL/GenBank/DDBJ databases">
        <authorList>
            <person name="Falentin Helene"/>
        </authorList>
    </citation>
    <scope>NUCLEOTIDE SEQUENCE</scope>
</reference>
<feature type="region of interest" description="Disordered" evidence="1">
    <location>
        <begin position="101"/>
        <end position="132"/>
    </location>
</feature>
<feature type="compositionally biased region" description="Low complexity" evidence="1">
    <location>
        <begin position="116"/>
        <end position="132"/>
    </location>
</feature>
<accession>A0A068VSQ6</accession>
<sequence length="132" mass="14266">MADDNYDDLYNSDVVASDGKKIGGVGQVYLDDKTGQPTWVTVKTGLFGTKENFVPLVHADIANGEIKVPYAEEVVKEAPTVDPDRHLDADEEADLYKYYGIETVPAPGTDRDETDTQQADADQAGTGPDATQ</sequence>
<dbReference type="GO" id="GO:0019684">
    <property type="term" value="P:photosynthesis, light reaction"/>
    <property type="evidence" value="ECO:0007669"/>
    <property type="project" value="InterPro"/>
</dbReference>
<dbReference type="Gene3D" id="3.90.50.10">
    <property type="entry name" value="Photosynthetic Reaction Center, subunit H, domain 2"/>
    <property type="match status" value="1"/>
</dbReference>
<dbReference type="SUPFAM" id="SSF50346">
    <property type="entry name" value="PRC-barrel domain"/>
    <property type="match status" value="1"/>
</dbReference>
<feature type="domain" description="PRC-barrel" evidence="2">
    <location>
        <begin position="5"/>
        <end position="73"/>
    </location>
</feature>
<dbReference type="InterPro" id="IPR027275">
    <property type="entry name" value="PRC-brl_dom"/>
</dbReference>
<gene>
    <name evidence="3" type="ORF">PFCIRM138_05565</name>
</gene>
<dbReference type="Pfam" id="PF05239">
    <property type="entry name" value="PRC"/>
    <property type="match status" value="1"/>
</dbReference>
<evidence type="ECO:0000259" key="2">
    <source>
        <dbReference type="Pfam" id="PF05239"/>
    </source>
</evidence>
<organism evidence="3">
    <name type="scientific">Propionibacterium freudenreichii subsp. freudenreichii</name>
    <dbReference type="NCBI Taxonomy" id="66712"/>
    <lineage>
        <taxon>Bacteria</taxon>
        <taxon>Bacillati</taxon>
        <taxon>Actinomycetota</taxon>
        <taxon>Actinomycetes</taxon>
        <taxon>Propionibacteriales</taxon>
        <taxon>Propionibacteriaceae</taxon>
        <taxon>Propionibacterium</taxon>
    </lineage>
</organism>
<dbReference type="RefSeq" id="WP_036939672.1">
    <property type="nucleotide sequence ID" value="NZ_HG975455.1"/>
</dbReference>
<name>A0A068VSQ6_PROFF</name>
<dbReference type="GO" id="GO:0030077">
    <property type="term" value="C:plasma membrane light-harvesting complex"/>
    <property type="evidence" value="ECO:0007669"/>
    <property type="project" value="InterPro"/>
</dbReference>
<dbReference type="AlphaFoldDB" id="A0A068VSQ6"/>
<proteinExistence type="predicted"/>
<evidence type="ECO:0000256" key="1">
    <source>
        <dbReference type="SAM" id="MobiDB-lite"/>
    </source>
</evidence>
<dbReference type="InterPro" id="IPR014747">
    <property type="entry name" value="Bac_photo_RC_H_C"/>
</dbReference>